<feature type="transmembrane region" description="Helical" evidence="1">
    <location>
        <begin position="202"/>
        <end position="219"/>
    </location>
</feature>
<feature type="transmembrane region" description="Helical" evidence="1">
    <location>
        <begin position="269"/>
        <end position="287"/>
    </location>
</feature>
<evidence type="ECO:0000256" key="1">
    <source>
        <dbReference type="SAM" id="Phobius"/>
    </source>
</evidence>
<sequence length="323" mass="34639">MEGMRLFGIRRSSLPWGFFGELLTALYMGVIAWIAAATHVHYILFPELGALAHDIIKRPHGTWAKAPGMLVLTPLLTGLVGTIFARSMGSGIVPILLATAAAMLIIRILKSSIAPAISAGVLPISLNITSWYYPASLLVGLILLAAISLVWPRFVPLPPVRTASDVADDVTEETPSTYSWLPFFLVFLVGTAILAEATGWRLILFPPLIVIGFEMFAHADVCPWVKKPLLLPVACTLSALIGVALVTTFGGAPLAVISSAACGILILRLFDLHVPPALAVGLLPFIIPAVDYRFAASVGIGTLTLTMLFLVWGRLRRMRLSPS</sequence>
<feature type="transmembrane region" description="Helical" evidence="1">
    <location>
        <begin position="130"/>
        <end position="151"/>
    </location>
</feature>
<accession>A0A6J5JX73</accession>
<reference evidence="2 3" key="1">
    <citation type="submission" date="2020-04" db="EMBL/GenBank/DDBJ databases">
        <authorList>
            <person name="Depoorter E."/>
        </authorList>
    </citation>
    <scope>NUCLEOTIDE SEQUENCE [LARGE SCALE GENOMIC DNA]</scope>
    <source>
        <strain evidence="2 3">BCC0132</strain>
    </source>
</reference>
<gene>
    <name evidence="2" type="ORF">BCO9919_07436</name>
</gene>
<name>A0A6J5JX73_9BURK</name>
<feature type="transmembrane region" description="Helical" evidence="1">
    <location>
        <begin position="91"/>
        <end position="109"/>
    </location>
</feature>
<keyword evidence="1" id="KW-0812">Transmembrane</keyword>
<dbReference type="RefSeq" id="WP_206600606.1">
    <property type="nucleotide sequence ID" value="NZ_CABWIK020000115.1"/>
</dbReference>
<evidence type="ECO:0000313" key="3">
    <source>
        <dbReference type="Proteomes" id="UP000494322"/>
    </source>
</evidence>
<dbReference type="AlphaFoldDB" id="A0A6J5JX73"/>
<dbReference type="EMBL" id="CABWIK020000115">
    <property type="protein sequence ID" value="CAB3976080.1"/>
    <property type="molecule type" value="Genomic_DNA"/>
</dbReference>
<evidence type="ECO:0008006" key="4">
    <source>
        <dbReference type="Google" id="ProtNLM"/>
    </source>
</evidence>
<keyword evidence="1" id="KW-0472">Membrane</keyword>
<proteinExistence type="predicted"/>
<dbReference type="Proteomes" id="UP000494322">
    <property type="component" value="Unassembled WGS sequence"/>
</dbReference>
<evidence type="ECO:0000313" key="2">
    <source>
        <dbReference type="EMBL" id="CAB3976080.1"/>
    </source>
</evidence>
<keyword evidence="1" id="KW-1133">Transmembrane helix</keyword>
<protein>
    <recommendedName>
        <fullName evidence="4">HPP family protein</fullName>
    </recommendedName>
</protein>
<feature type="transmembrane region" description="Helical" evidence="1">
    <location>
        <begin position="231"/>
        <end position="257"/>
    </location>
</feature>
<feature type="transmembrane region" description="Helical" evidence="1">
    <location>
        <begin position="178"/>
        <end position="195"/>
    </location>
</feature>
<feature type="transmembrane region" description="Helical" evidence="1">
    <location>
        <begin position="293"/>
        <end position="313"/>
    </location>
</feature>
<organism evidence="2 3">
    <name type="scientific">Burkholderia cenocepacia</name>
    <dbReference type="NCBI Taxonomy" id="95486"/>
    <lineage>
        <taxon>Bacteria</taxon>
        <taxon>Pseudomonadati</taxon>
        <taxon>Pseudomonadota</taxon>
        <taxon>Betaproteobacteria</taxon>
        <taxon>Burkholderiales</taxon>
        <taxon>Burkholderiaceae</taxon>
        <taxon>Burkholderia</taxon>
        <taxon>Burkholderia cepacia complex</taxon>
    </lineage>
</organism>